<proteinExistence type="evidence at transcript level"/>
<dbReference type="AlphaFoldDB" id="V5HAN3"/>
<accession>V5HAN3</accession>
<name>V5HAN3_IXORI</name>
<dbReference type="Gene3D" id="3.90.180.10">
    <property type="entry name" value="Medium-chain alcohol dehydrogenases, catalytic domain"/>
    <property type="match status" value="1"/>
</dbReference>
<organism evidence="2">
    <name type="scientific">Ixodes ricinus</name>
    <name type="common">Common tick</name>
    <name type="synonym">Acarus ricinus</name>
    <dbReference type="NCBI Taxonomy" id="34613"/>
    <lineage>
        <taxon>Eukaryota</taxon>
        <taxon>Metazoa</taxon>
        <taxon>Ecdysozoa</taxon>
        <taxon>Arthropoda</taxon>
        <taxon>Chelicerata</taxon>
        <taxon>Arachnida</taxon>
        <taxon>Acari</taxon>
        <taxon>Parasitiformes</taxon>
        <taxon>Ixodida</taxon>
        <taxon>Ixodoidea</taxon>
        <taxon>Ixodidae</taxon>
        <taxon>Ixodinae</taxon>
        <taxon>Ixodes</taxon>
    </lineage>
</organism>
<dbReference type="EMBL" id="GANP01014325">
    <property type="protein sequence ID" value="JAB70143.1"/>
    <property type="molecule type" value="mRNA"/>
</dbReference>
<feature type="chain" id="PRO_5004735549" evidence="1">
    <location>
        <begin position="19"/>
        <end position="76"/>
    </location>
</feature>
<protein>
    <submittedName>
        <fullName evidence="2">Putative secreted protein</fullName>
    </submittedName>
</protein>
<sequence>MMFMKCASLGFLFEHAWTLSSTQQGRYLHILMDVMEKVSSGVIRPNIHHTVSFEAVPEAFQKLPEERVGKVVMKMK</sequence>
<dbReference type="InterPro" id="IPR042633">
    <property type="entry name" value="CRYZL1"/>
</dbReference>
<evidence type="ECO:0000313" key="2">
    <source>
        <dbReference type="EMBL" id="JAB70143.1"/>
    </source>
</evidence>
<dbReference type="PANTHER" id="PTHR44461:SF1">
    <property type="entry name" value="QUINONE OXIDOREDUCTASE-LIKE PROTEIN 1"/>
    <property type="match status" value="1"/>
</dbReference>
<keyword evidence="1" id="KW-0732">Signal</keyword>
<dbReference type="PANTHER" id="PTHR44461">
    <property type="entry name" value="QUINONE OXIDOREDUCTASE-LIKE PROTEIN 1"/>
    <property type="match status" value="1"/>
</dbReference>
<reference evidence="2" key="1">
    <citation type="journal article" date="2015" name="Sci. Rep.">
        <title>Tissue- and time-dependent transcription in Ixodes ricinus salivary glands and midguts when blood feeding on the vertebrate host.</title>
        <authorList>
            <person name="Kotsyfakis M."/>
            <person name="Schwarz A."/>
            <person name="Erhart J."/>
            <person name="Ribeiro J.M."/>
        </authorList>
    </citation>
    <scope>NUCLEOTIDE SEQUENCE</scope>
    <source>
        <tissue evidence="2">Salivary gland and midgut</tissue>
    </source>
</reference>
<feature type="signal peptide" evidence="1">
    <location>
        <begin position="1"/>
        <end position="18"/>
    </location>
</feature>
<evidence type="ECO:0000256" key="1">
    <source>
        <dbReference type="SAM" id="SignalP"/>
    </source>
</evidence>